<dbReference type="InterPro" id="IPR025768">
    <property type="entry name" value="TFG_box"/>
</dbReference>
<gene>
    <name evidence="7" type="ORF">COCNU_05G009750</name>
</gene>
<feature type="compositionally biased region" description="Basic and acidic residues" evidence="3">
    <location>
        <begin position="304"/>
        <end position="317"/>
    </location>
</feature>
<evidence type="ECO:0000259" key="6">
    <source>
        <dbReference type="PROSITE" id="PS51536"/>
    </source>
</evidence>
<dbReference type="EMBL" id="CM017876">
    <property type="protein sequence ID" value="KAG1342746.1"/>
    <property type="molecule type" value="Genomic_DNA"/>
</dbReference>
<dbReference type="InterPro" id="IPR025761">
    <property type="entry name" value="FFD_box"/>
</dbReference>
<dbReference type="SMART" id="SM01199">
    <property type="entry name" value="FDF"/>
    <property type="match status" value="3"/>
</dbReference>
<accession>A0A8K0N2G7</accession>
<reference evidence="7" key="1">
    <citation type="journal article" date="2017" name="Gigascience">
        <title>The genome draft of coconut (Cocos nucifera).</title>
        <authorList>
            <person name="Xiao Y."/>
            <person name="Xu P."/>
            <person name="Fan H."/>
            <person name="Baudouin L."/>
            <person name="Xia W."/>
            <person name="Bocs S."/>
            <person name="Xu J."/>
            <person name="Li Q."/>
            <person name="Guo A."/>
            <person name="Zhou L."/>
            <person name="Li J."/>
            <person name="Wu Y."/>
            <person name="Ma Z."/>
            <person name="Armero A."/>
            <person name="Issali A.E."/>
            <person name="Liu N."/>
            <person name="Peng M."/>
            <person name="Yang Y."/>
        </authorList>
    </citation>
    <scope>NUCLEOTIDE SEQUENCE</scope>
    <source>
        <tissue evidence="7">Spear leaf of Hainan Tall coconut</tissue>
    </source>
</reference>
<sequence length="704" mass="76778">MNILLALLQDLQVKSSPPVQTTPIHHDPAIIQTHYSHPASTSTSLPSVGSGTAADLSSHTAQLGLPRSTFQGSLPLYQPGGGLGSWGASPTPPTANGSGLAMPPMYWQGYYARSNGLPHLQQPPLLRPPPGLPIPQSIQQPLQYPGMNALPSVSPNMPEFPSPLPQPANSTLNLTSSLLPSTVAPTSASALPPETPSDLLPNKSPVASVTASTLGVNLPIMPPLTSSLEPVATMPQNMPSVVSSNPNTVPGSTAAYQTISQSLRSIVGSSSSSQVETSVSLVTPGQLLQSGSSTHTSSQPLQTSHKDVEAKPVEAKSKPLLPEPSVRAPGEAKEPILPLPKPTAQKYSHPVTKFTEDFDFMAMNEKFKKDEVWGHLGKSKAQFTDKDGEPKENEADDTLGEYEAEAIKLETKPVYVKDEFFDSLSCTTLDRGTRNGRTKFSEQLKIDSEYSHPVTKFTEDFDFMAMNEKFKKDEVWGHLGKSKAQFTDKDGEPKENEADDTLGEYEAEAIKLETKPVYVKDEFFDSLSCTTLDRGTRNGRTKFSEQLKIDSEYSHPVTKFTEDFDFMAMNEKFKKDEVWGHLGKSKAQFTDKDGEPKENEADDTLGEYEAEAIKLETKPVYVKDEFFDSLSCTTLDRGTRNGRTKFSEQLKIDSETFGDFPRHRLTRGGGRGLRGGGRARGSYYGRGYGYMGRGRGHAMPNRAP</sequence>
<evidence type="ECO:0000256" key="3">
    <source>
        <dbReference type="SAM" id="MobiDB-lite"/>
    </source>
</evidence>
<feature type="short sequence motif" description="FFD box" evidence="1">
    <location>
        <begin position="516"/>
        <end position="531"/>
    </location>
</feature>
<evidence type="ECO:0000313" key="7">
    <source>
        <dbReference type="EMBL" id="KAG1342746.1"/>
    </source>
</evidence>
<feature type="region of interest" description="Disordered" evidence="3">
    <location>
        <begin position="287"/>
        <end position="346"/>
    </location>
</feature>
<dbReference type="PROSITE" id="PS51536">
    <property type="entry name" value="TFG"/>
    <property type="match status" value="1"/>
</dbReference>
<feature type="domain" description="FFD box profile" evidence="5">
    <location>
        <begin position="516"/>
        <end position="531"/>
    </location>
</feature>
<dbReference type="PANTHER" id="PTHR13586:SF0">
    <property type="entry name" value="TRAILER HITCH, ISOFORM H"/>
    <property type="match status" value="1"/>
</dbReference>
<feature type="domain" description="DFDF" evidence="4">
    <location>
        <begin position="449"/>
        <end position="485"/>
    </location>
</feature>
<dbReference type="GO" id="GO:0003729">
    <property type="term" value="F:mRNA binding"/>
    <property type="evidence" value="ECO:0007669"/>
    <property type="project" value="TreeGrafter"/>
</dbReference>
<dbReference type="PROSITE" id="PS51512">
    <property type="entry name" value="DFDF"/>
    <property type="match status" value="3"/>
</dbReference>
<keyword evidence="8" id="KW-1185">Reference proteome</keyword>
<evidence type="ECO:0008006" key="9">
    <source>
        <dbReference type="Google" id="ProtNLM"/>
    </source>
</evidence>
<dbReference type="InterPro" id="IPR025762">
    <property type="entry name" value="DFDF"/>
</dbReference>
<feature type="compositionally biased region" description="Low complexity" evidence="3">
    <location>
        <begin position="169"/>
        <end position="182"/>
    </location>
</feature>
<feature type="short sequence motif" description="FFD box" evidence="1">
    <location>
        <begin position="413"/>
        <end position="428"/>
    </location>
</feature>
<reference evidence="7" key="2">
    <citation type="submission" date="2019-07" db="EMBL/GenBank/DDBJ databases">
        <authorList>
            <person name="Yang Y."/>
            <person name="Bocs S."/>
            <person name="Baudouin L."/>
        </authorList>
    </citation>
    <scope>NUCLEOTIDE SEQUENCE</scope>
    <source>
        <tissue evidence="7">Spear leaf of Hainan Tall coconut</tissue>
    </source>
</reference>
<dbReference type="Proteomes" id="UP000797356">
    <property type="component" value="Chromosome 5"/>
</dbReference>
<feature type="short sequence motif" description="TFG box" evidence="2">
    <location>
        <begin position="641"/>
        <end position="661"/>
    </location>
</feature>
<evidence type="ECO:0000259" key="5">
    <source>
        <dbReference type="PROSITE" id="PS51513"/>
    </source>
</evidence>
<feature type="domain" description="DFDF" evidence="4">
    <location>
        <begin position="552"/>
        <end position="588"/>
    </location>
</feature>
<comment type="caution">
    <text evidence="7">The sequence shown here is derived from an EMBL/GenBank/DDBJ whole genome shotgun (WGS) entry which is preliminary data.</text>
</comment>
<feature type="domain" description="DFDF" evidence="4">
    <location>
        <begin position="346"/>
        <end position="382"/>
    </location>
</feature>
<dbReference type="PANTHER" id="PTHR13586">
    <property type="entry name" value="SCD6 PROTEIN-RELATED"/>
    <property type="match status" value="1"/>
</dbReference>
<feature type="domain" description="FFD box profile" evidence="5">
    <location>
        <begin position="619"/>
        <end position="634"/>
    </location>
</feature>
<protein>
    <recommendedName>
        <fullName evidence="9">Protein decapping 5</fullName>
    </recommendedName>
</protein>
<name>A0A8K0N2G7_COCNU</name>
<dbReference type="OrthoDB" id="21539at2759"/>
<dbReference type="Pfam" id="PF09532">
    <property type="entry name" value="FDF"/>
    <property type="match status" value="3"/>
</dbReference>
<feature type="domain" description="TFG box profile" evidence="6">
    <location>
        <begin position="641"/>
        <end position="661"/>
    </location>
</feature>
<feature type="compositionally biased region" description="Polar residues" evidence="3">
    <location>
        <begin position="287"/>
        <end position="303"/>
    </location>
</feature>
<dbReference type="GO" id="GO:0033962">
    <property type="term" value="P:P-body assembly"/>
    <property type="evidence" value="ECO:0007669"/>
    <property type="project" value="TreeGrafter"/>
</dbReference>
<organism evidence="7 8">
    <name type="scientific">Cocos nucifera</name>
    <name type="common">Coconut palm</name>
    <dbReference type="NCBI Taxonomy" id="13894"/>
    <lineage>
        <taxon>Eukaryota</taxon>
        <taxon>Viridiplantae</taxon>
        <taxon>Streptophyta</taxon>
        <taxon>Embryophyta</taxon>
        <taxon>Tracheophyta</taxon>
        <taxon>Spermatophyta</taxon>
        <taxon>Magnoliopsida</taxon>
        <taxon>Liliopsida</taxon>
        <taxon>Arecaceae</taxon>
        <taxon>Arecoideae</taxon>
        <taxon>Cocoseae</taxon>
        <taxon>Attaleinae</taxon>
        <taxon>Cocos</taxon>
    </lineage>
</organism>
<evidence type="ECO:0000259" key="4">
    <source>
        <dbReference type="PROSITE" id="PS51512"/>
    </source>
</evidence>
<dbReference type="InterPro" id="IPR019050">
    <property type="entry name" value="FDF_dom"/>
</dbReference>
<feature type="short sequence motif" description="FFD box" evidence="1">
    <location>
        <begin position="619"/>
        <end position="634"/>
    </location>
</feature>
<feature type="region of interest" description="Disordered" evidence="3">
    <location>
        <begin position="152"/>
        <end position="204"/>
    </location>
</feature>
<dbReference type="GO" id="GO:0000932">
    <property type="term" value="C:P-body"/>
    <property type="evidence" value="ECO:0007669"/>
    <property type="project" value="TreeGrafter"/>
</dbReference>
<evidence type="ECO:0000256" key="2">
    <source>
        <dbReference type="PROSITE-ProRule" id="PRU00869"/>
    </source>
</evidence>
<evidence type="ECO:0000313" key="8">
    <source>
        <dbReference type="Proteomes" id="UP000797356"/>
    </source>
</evidence>
<dbReference type="PROSITE" id="PS51513">
    <property type="entry name" value="FFD"/>
    <property type="match status" value="3"/>
</dbReference>
<evidence type="ECO:0000256" key="1">
    <source>
        <dbReference type="PROSITE-ProRule" id="PRU00846"/>
    </source>
</evidence>
<dbReference type="GO" id="GO:0034063">
    <property type="term" value="P:stress granule assembly"/>
    <property type="evidence" value="ECO:0007669"/>
    <property type="project" value="TreeGrafter"/>
</dbReference>
<proteinExistence type="predicted"/>
<feature type="domain" description="FFD box profile" evidence="5">
    <location>
        <begin position="413"/>
        <end position="428"/>
    </location>
</feature>
<dbReference type="AlphaFoldDB" id="A0A8K0N2G7"/>